<evidence type="ECO:0000313" key="1">
    <source>
        <dbReference type="EMBL" id="KAK9874621.1"/>
    </source>
</evidence>
<sequence length="144" mass="16527">YNLSSCGTFSADTARHTIQKKRRSNFLKFEFRSRELISNLCNWCKTALVNLRRFLHDLTLTNRALDNSCSFDNKPSGLGYKRQSYKTYNQHLVVSTEIQLHDSTPSEVFEISTGVTQGSILSLMQFNVHEGGFFNLQYDDGTRT</sequence>
<comment type="caution">
    <text evidence="1">The sequence shown here is derived from an EMBL/GenBank/DDBJ whole genome shotgun (WGS) entry which is preliminary data.</text>
</comment>
<proteinExistence type="predicted"/>
<dbReference type="Proteomes" id="UP001431783">
    <property type="component" value="Unassembled WGS sequence"/>
</dbReference>
<name>A0AAW1U3W2_9CUCU</name>
<protein>
    <submittedName>
        <fullName evidence="1">Uncharacterized protein</fullName>
    </submittedName>
</protein>
<reference evidence="1 2" key="1">
    <citation type="submission" date="2023-03" db="EMBL/GenBank/DDBJ databases">
        <title>Genome insight into feeding habits of ladybird beetles.</title>
        <authorList>
            <person name="Li H.-S."/>
            <person name="Huang Y.-H."/>
            <person name="Pang H."/>
        </authorList>
    </citation>
    <scope>NUCLEOTIDE SEQUENCE [LARGE SCALE GENOMIC DNA]</scope>
    <source>
        <strain evidence="1">SYSU_2023b</strain>
        <tissue evidence="1">Whole body</tissue>
    </source>
</reference>
<feature type="non-terminal residue" evidence="1">
    <location>
        <position position="1"/>
    </location>
</feature>
<dbReference type="AlphaFoldDB" id="A0AAW1U3W2"/>
<keyword evidence="2" id="KW-1185">Reference proteome</keyword>
<organism evidence="1 2">
    <name type="scientific">Henosepilachna vigintioctopunctata</name>
    <dbReference type="NCBI Taxonomy" id="420089"/>
    <lineage>
        <taxon>Eukaryota</taxon>
        <taxon>Metazoa</taxon>
        <taxon>Ecdysozoa</taxon>
        <taxon>Arthropoda</taxon>
        <taxon>Hexapoda</taxon>
        <taxon>Insecta</taxon>
        <taxon>Pterygota</taxon>
        <taxon>Neoptera</taxon>
        <taxon>Endopterygota</taxon>
        <taxon>Coleoptera</taxon>
        <taxon>Polyphaga</taxon>
        <taxon>Cucujiformia</taxon>
        <taxon>Coccinelloidea</taxon>
        <taxon>Coccinellidae</taxon>
        <taxon>Epilachninae</taxon>
        <taxon>Epilachnini</taxon>
        <taxon>Henosepilachna</taxon>
    </lineage>
</organism>
<dbReference type="EMBL" id="JARQZJ010000032">
    <property type="protein sequence ID" value="KAK9874621.1"/>
    <property type="molecule type" value="Genomic_DNA"/>
</dbReference>
<accession>A0AAW1U3W2</accession>
<gene>
    <name evidence="1" type="ORF">WA026_005450</name>
</gene>
<evidence type="ECO:0000313" key="2">
    <source>
        <dbReference type="Proteomes" id="UP001431783"/>
    </source>
</evidence>